<dbReference type="OrthoDB" id="9810614at2"/>
<dbReference type="Gene3D" id="1.20.1250.20">
    <property type="entry name" value="MFS general substrate transporter like domains"/>
    <property type="match status" value="2"/>
</dbReference>
<dbReference type="STRING" id="105559.Nwat_1588"/>
<dbReference type="PANTHER" id="PTHR23521:SF3">
    <property type="entry name" value="MFS TRANSPORTER"/>
    <property type="match status" value="1"/>
</dbReference>
<feature type="transmembrane region" description="Helical" evidence="5">
    <location>
        <begin position="230"/>
        <end position="253"/>
    </location>
</feature>
<feature type="transmembrane region" description="Helical" evidence="5">
    <location>
        <begin position="72"/>
        <end position="92"/>
    </location>
</feature>
<name>D8K6F0_NITWC</name>
<keyword evidence="3 5" id="KW-0472">Membrane</keyword>
<dbReference type="PANTHER" id="PTHR23521">
    <property type="entry name" value="TRANSPORTER MFS SUPERFAMILY"/>
    <property type="match status" value="1"/>
</dbReference>
<accession>D8K6F0</accession>
<feature type="transmembrane region" description="Helical" evidence="5">
    <location>
        <begin position="330"/>
        <end position="351"/>
    </location>
</feature>
<evidence type="ECO:0000256" key="1">
    <source>
        <dbReference type="ARBA" id="ARBA00022692"/>
    </source>
</evidence>
<dbReference type="GO" id="GO:0005886">
    <property type="term" value="C:plasma membrane"/>
    <property type="evidence" value="ECO:0007669"/>
    <property type="project" value="TreeGrafter"/>
</dbReference>
<dbReference type="Pfam" id="PF07690">
    <property type="entry name" value="MFS_1"/>
    <property type="match status" value="2"/>
</dbReference>
<dbReference type="EMBL" id="CP002086">
    <property type="protein sequence ID" value="ADJ28477.1"/>
    <property type="molecule type" value="Genomic_DNA"/>
</dbReference>
<sequence>MRHELQSISSLLFGIAIVLLGSGLLGTLVGVQANQEHFSPTMIGFIQSAFFLGYVLGTFLCPLLIKRVGHIRVFATMAALGSATAMGFALWVHPLWWILLRMVLGISVVGLYMVVESWLNEQASHHKRGRVFAIYMSITLMALGASQFLLLIEDNNGFIRFALTAVLFSLALIPVALTQMVEPKPIPTPRSKLKELYLASPLGVMGALVAGLASGAFWGMGAVFAQNMGLSVSSTSVFMSTVIFGGALLLWPVGYLSDRWDRRRVLIMVSFISAASVLGAALVSDASTLVLLLLAFLYGGVSFSVYALAVAHLNDHLKPGEVLEATRGILLVYGAGSALGPLVAGVCMAVWGPSSLLEYLAVILALLGLFGLYRTQRSAPVPAEEQAEFVPMVRTSQAVLEMYPEADLEPELDLELSTENIAGEAKIEAPPDSSGMSGTNSPAYE</sequence>
<dbReference type="KEGG" id="nwa:Nwat_1588"/>
<dbReference type="SUPFAM" id="SSF103473">
    <property type="entry name" value="MFS general substrate transporter"/>
    <property type="match status" value="1"/>
</dbReference>
<dbReference type="Proteomes" id="UP000000393">
    <property type="component" value="Chromosome"/>
</dbReference>
<evidence type="ECO:0000313" key="7">
    <source>
        <dbReference type="EMBL" id="ADJ28477.1"/>
    </source>
</evidence>
<feature type="region of interest" description="Disordered" evidence="4">
    <location>
        <begin position="419"/>
        <end position="445"/>
    </location>
</feature>
<dbReference type="InterPro" id="IPR047200">
    <property type="entry name" value="MFS_YcaD-like"/>
</dbReference>
<dbReference type="InterPro" id="IPR020846">
    <property type="entry name" value="MFS_dom"/>
</dbReference>
<gene>
    <name evidence="7" type="ordered locus">Nwat_1588</name>
</gene>
<protein>
    <submittedName>
        <fullName evidence="7">Major facilitator superfamily MFS_1</fullName>
    </submittedName>
</protein>
<dbReference type="GO" id="GO:0022857">
    <property type="term" value="F:transmembrane transporter activity"/>
    <property type="evidence" value="ECO:0007669"/>
    <property type="project" value="InterPro"/>
</dbReference>
<keyword evidence="2 5" id="KW-1133">Transmembrane helix</keyword>
<feature type="transmembrane region" description="Helical" evidence="5">
    <location>
        <begin position="98"/>
        <end position="119"/>
    </location>
</feature>
<evidence type="ECO:0000259" key="6">
    <source>
        <dbReference type="PROSITE" id="PS50850"/>
    </source>
</evidence>
<evidence type="ECO:0000256" key="5">
    <source>
        <dbReference type="SAM" id="Phobius"/>
    </source>
</evidence>
<dbReference type="InterPro" id="IPR036259">
    <property type="entry name" value="MFS_trans_sf"/>
</dbReference>
<dbReference type="HOGENOM" id="CLU_035018_1_1_6"/>
<feature type="transmembrane region" description="Helical" evidence="5">
    <location>
        <begin position="45"/>
        <end position="65"/>
    </location>
</feature>
<feature type="transmembrane region" description="Helical" evidence="5">
    <location>
        <begin position="12"/>
        <end position="33"/>
    </location>
</feature>
<dbReference type="AlphaFoldDB" id="D8K6F0"/>
<evidence type="ECO:0000256" key="2">
    <source>
        <dbReference type="ARBA" id="ARBA00022989"/>
    </source>
</evidence>
<keyword evidence="1 5" id="KW-0812">Transmembrane</keyword>
<feature type="domain" description="Major facilitator superfamily (MFS) profile" evidence="6">
    <location>
        <begin position="199"/>
        <end position="445"/>
    </location>
</feature>
<dbReference type="InterPro" id="IPR011701">
    <property type="entry name" value="MFS"/>
</dbReference>
<feature type="transmembrane region" description="Helical" evidence="5">
    <location>
        <begin position="289"/>
        <end position="309"/>
    </location>
</feature>
<evidence type="ECO:0000313" key="8">
    <source>
        <dbReference type="Proteomes" id="UP000000393"/>
    </source>
</evidence>
<reference evidence="7 8" key="1">
    <citation type="submission" date="2010-06" db="EMBL/GenBank/DDBJ databases">
        <title>Complete sequence of chromosome of Nitrosococcus watsoni C-113.</title>
        <authorList>
            <consortium name="US DOE Joint Genome Institute"/>
            <person name="Lucas S."/>
            <person name="Copeland A."/>
            <person name="Lapidus A."/>
            <person name="Cheng J.-F."/>
            <person name="Bruce D."/>
            <person name="Goodwin L."/>
            <person name="Pitluck S."/>
            <person name="Malfatti S.A."/>
            <person name="Chain P.S.G."/>
            <person name="Land M."/>
            <person name="Hauser L."/>
            <person name="Kyrpides N."/>
            <person name="Ivanova N."/>
            <person name="Cambell M.A."/>
            <person name="Heidelberg J.F."/>
            <person name="Klotz M.G."/>
            <person name="Woyke T."/>
        </authorList>
    </citation>
    <scope>NUCLEOTIDE SEQUENCE [LARGE SCALE GENOMIC DNA]</scope>
    <source>
        <strain evidence="7 8">C-113</strain>
    </source>
</reference>
<evidence type="ECO:0000256" key="3">
    <source>
        <dbReference type="ARBA" id="ARBA00023136"/>
    </source>
</evidence>
<keyword evidence="8" id="KW-1185">Reference proteome</keyword>
<feature type="transmembrane region" description="Helical" evidence="5">
    <location>
        <begin position="265"/>
        <end position="283"/>
    </location>
</feature>
<proteinExistence type="predicted"/>
<feature type="transmembrane region" description="Helical" evidence="5">
    <location>
        <begin position="158"/>
        <end position="177"/>
    </location>
</feature>
<evidence type="ECO:0000256" key="4">
    <source>
        <dbReference type="SAM" id="MobiDB-lite"/>
    </source>
</evidence>
<dbReference type="RefSeq" id="WP_013220569.1">
    <property type="nucleotide sequence ID" value="NC_014315.1"/>
</dbReference>
<organism evidence="7 8">
    <name type="scientific">Nitrosococcus watsoni (strain C-113)</name>
    <dbReference type="NCBI Taxonomy" id="105559"/>
    <lineage>
        <taxon>Bacteria</taxon>
        <taxon>Pseudomonadati</taxon>
        <taxon>Pseudomonadota</taxon>
        <taxon>Gammaproteobacteria</taxon>
        <taxon>Chromatiales</taxon>
        <taxon>Chromatiaceae</taxon>
        <taxon>Nitrosococcus</taxon>
    </lineage>
</organism>
<feature type="transmembrane region" description="Helical" evidence="5">
    <location>
        <begin position="131"/>
        <end position="152"/>
    </location>
</feature>
<dbReference type="CDD" id="cd17477">
    <property type="entry name" value="MFS_YcaD_like"/>
    <property type="match status" value="1"/>
</dbReference>
<dbReference type="PROSITE" id="PS50850">
    <property type="entry name" value="MFS"/>
    <property type="match status" value="1"/>
</dbReference>
<feature type="transmembrane region" description="Helical" evidence="5">
    <location>
        <begin position="197"/>
        <end position="218"/>
    </location>
</feature>
<feature type="compositionally biased region" description="Polar residues" evidence="4">
    <location>
        <begin position="434"/>
        <end position="445"/>
    </location>
</feature>
<feature type="transmembrane region" description="Helical" evidence="5">
    <location>
        <begin position="357"/>
        <end position="373"/>
    </location>
</feature>
<dbReference type="eggNOG" id="COG0477">
    <property type="taxonomic scope" value="Bacteria"/>
</dbReference>